<gene>
    <name evidence="2" type="ORF">GCM10010357_53330</name>
</gene>
<dbReference type="EMBL" id="BAAABX010000057">
    <property type="protein sequence ID" value="GAA0425157.1"/>
    <property type="molecule type" value="Genomic_DNA"/>
</dbReference>
<reference evidence="2 3" key="1">
    <citation type="journal article" date="2019" name="Int. J. Syst. Evol. Microbiol.">
        <title>The Global Catalogue of Microorganisms (GCM) 10K type strain sequencing project: providing services to taxonomists for standard genome sequencing and annotation.</title>
        <authorList>
            <consortium name="The Broad Institute Genomics Platform"/>
            <consortium name="The Broad Institute Genome Sequencing Center for Infectious Disease"/>
            <person name="Wu L."/>
            <person name="Ma J."/>
        </authorList>
    </citation>
    <scope>NUCLEOTIDE SEQUENCE [LARGE SCALE GENOMIC DNA]</scope>
    <source>
        <strain evidence="2 3">JCM 4788</strain>
    </source>
</reference>
<sequence>MIWRKSSHSTTSNDCVEVTAPLPGLIRIRDSKRSSDPGPVVTTNPAPWTAFLTALRSGALY</sequence>
<feature type="domain" description="DUF397" evidence="1">
    <location>
        <begin position="3"/>
        <end position="56"/>
    </location>
</feature>
<comment type="caution">
    <text evidence="2">The sequence shown here is derived from an EMBL/GenBank/DDBJ whole genome shotgun (WGS) entry which is preliminary data.</text>
</comment>
<dbReference type="InterPro" id="IPR007278">
    <property type="entry name" value="DUF397"/>
</dbReference>
<evidence type="ECO:0000313" key="2">
    <source>
        <dbReference type="EMBL" id="GAA0425157.1"/>
    </source>
</evidence>
<evidence type="ECO:0000259" key="1">
    <source>
        <dbReference type="Pfam" id="PF04149"/>
    </source>
</evidence>
<accession>A0ABN0Z0D0</accession>
<dbReference type="Proteomes" id="UP001500879">
    <property type="component" value="Unassembled WGS sequence"/>
</dbReference>
<keyword evidence="3" id="KW-1185">Reference proteome</keyword>
<organism evidence="2 3">
    <name type="scientific">Streptomyces luteireticuli</name>
    <dbReference type="NCBI Taxonomy" id="173858"/>
    <lineage>
        <taxon>Bacteria</taxon>
        <taxon>Bacillati</taxon>
        <taxon>Actinomycetota</taxon>
        <taxon>Actinomycetes</taxon>
        <taxon>Kitasatosporales</taxon>
        <taxon>Streptomycetaceae</taxon>
        <taxon>Streptomyces</taxon>
    </lineage>
</organism>
<protein>
    <recommendedName>
        <fullName evidence="1">DUF397 domain-containing protein</fullName>
    </recommendedName>
</protein>
<evidence type="ECO:0000313" key="3">
    <source>
        <dbReference type="Proteomes" id="UP001500879"/>
    </source>
</evidence>
<proteinExistence type="predicted"/>
<dbReference type="RefSeq" id="WP_344029405.1">
    <property type="nucleotide sequence ID" value="NZ_BAAABX010000057.1"/>
</dbReference>
<dbReference type="Pfam" id="PF04149">
    <property type="entry name" value="DUF397"/>
    <property type="match status" value="1"/>
</dbReference>
<name>A0ABN0Z0D0_9ACTN</name>